<dbReference type="InterPro" id="IPR019734">
    <property type="entry name" value="TPR_rpt"/>
</dbReference>
<dbReference type="InterPro" id="IPR050498">
    <property type="entry name" value="Ycf3"/>
</dbReference>
<reference evidence="5 6" key="1">
    <citation type="submission" date="2019-03" db="EMBL/GenBank/DDBJ databases">
        <title>Genomic Encyclopedia of Type Strains, Phase IV (KMG-IV): sequencing the most valuable type-strain genomes for metagenomic binning, comparative biology and taxonomic classification.</title>
        <authorList>
            <person name="Goeker M."/>
        </authorList>
    </citation>
    <scope>NUCLEOTIDE SEQUENCE [LARGE SCALE GENOMIC DNA]</scope>
    <source>
        <strain evidence="5 6">DSM 2781</strain>
    </source>
</reference>
<keyword evidence="6" id="KW-1185">Reference proteome</keyword>
<dbReference type="PANTHER" id="PTHR44858">
    <property type="entry name" value="TETRATRICOPEPTIDE REPEAT PROTEIN 6"/>
    <property type="match status" value="1"/>
</dbReference>
<feature type="signal peptide" evidence="4">
    <location>
        <begin position="1"/>
        <end position="32"/>
    </location>
</feature>
<dbReference type="EMBL" id="SLXL01000010">
    <property type="protein sequence ID" value="TCP21603.1"/>
    <property type="molecule type" value="Genomic_DNA"/>
</dbReference>
<dbReference type="PANTHER" id="PTHR44858:SF1">
    <property type="entry name" value="UDP-N-ACETYLGLUCOSAMINE--PEPTIDE N-ACETYLGLUCOSAMINYLTRANSFERASE SPINDLY-RELATED"/>
    <property type="match status" value="1"/>
</dbReference>
<dbReference type="InterPro" id="IPR011990">
    <property type="entry name" value="TPR-like_helical_dom_sf"/>
</dbReference>
<evidence type="ECO:0000256" key="4">
    <source>
        <dbReference type="SAM" id="SignalP"/>
    </source>
</evidence>
<dbReference type="PROSITE" id="PS50005">
    <property type="entry name" value="TPR"/>
    <property type="match status" value="1"/>
</dbReference>
<evidence type="ECO:0000256" key="1">
    <source>
        <dbReference type="ARBA" id="ARBA00022737"/>
    </source>
</evidence>
<proteinExistence type="predicted"/>
<keyword evidence="4" id="KW-0732">Signal</keyword>
<feature type="chain" id="PRO_5020181408" evidence="4">
    <location>
        <begin position="33"/>
        <end position="191"/>
    </location>
</feature>
<accession>A0A4R2NJB2</accession>
<evidence type="ECO:0000256" key="2">
    <source>
        <dbReference type="ARBA" id="ARBA00022803"/>
    </source>
</evidence>
<gene>
    <name evidence="5" type="ORF">EV656_11071</name>
</gene>
<dbReference type="Pfam" id="PF13432">
    <property type="entry name" value="TPR_16"/>
    <property type="match status" value="1"/>
</dbReference>
<evidence type="ECO:0000313" key="5">
    <source>
        <dbReference type="EMBL" id="TCP21603.1"/>
    </source>
</evidence>
<name>A0A4R2NJB2_RHOAD</name>
<protein>
    <submittedName>
        <fullName evidence="5">Tetratricopeptide repeat protein</fullName>
    </submittedName>
</protein>
<keyword evidence="2 3" id="KW-0802">TPR repeat</keyword>
<dbReference type="AlphaFoldDB" id="A0A4R2NJB2"/>
<keyword evidence="1" id="KW-0677">Repeat</keyword>
<evidence type="ECO:0000313" key="6">
    <source>
        <dbReference type="Proteomes" id="UP000295733"/>
    </source>
</evidence>
<organism evidence="5 6">
    <name type="scientific">Rhodovulum adriaticum</name>
    <name type="common">Rhodopseudomonas adriatica</name>
    <dbReference type="NCBI Taxonomy" id="35804"/>
    <lineage>
        <taxon>Bacteria</taxon>
        <taxon>Pseudomonadati</taxon>
        <taxon>Pseudomonadota</taxon>
        <taxon>Alphaproteobacteria</taxon>
        <taxon>Rhodobacterales</taxon>
        <taxon>Paracoccaceae</taxon>
        <taxon>Rhodovulum</taxon>
    </lineage>
</organism>
<sequence>MLIHVMGISLRLLNPVVAAFCAALPLATPVWADGGRAAELLQELQRPDLPNWQRVEEALWAEWSKSGSATADLLLKRGRDAIEAEDWPKAIAHLTALTDHAPDFAEGFNARALAYFRSGLYGPAVADLSHVLTLNPDHFGALTGLATILEETGRHAAALQAYRAARAIHPHDPDLEDAVNRLEPKVTGQTL</sequence>
<dbReference type="Proteomes" id="UP000295733">
    <property type="component" value="Unassembled WGS sequence"/>
</dbReference>
<dbReference type="Gene3D" id="1.25.40.10">
    <property type="entry name" value="Tetratricopeptide repeat domain"/>
    <property type="match status" value="1"/>
</dbReference>
<comment type="caution">
    <text evidence="5">The sequence shown here is derived from an EMBL/GenBank/DDBJ whole genome shotgun (WGS) entry which is preliminary data.</text>
</comment>
<evidence type="ECO:0000256" key="3">
    <source>
        <dbReference type="PROSITE-ProRule" id="PRU00339"/>
    </source>
</evidence>
<dbReference type="SMART" id="SM00028">
    <property type="entry name" value="TPR"/>
    <property type="match status" value="3"/>
</dbReference>
<dbReference type="SUPFAM" id="SSF48452">
    <property type="entry name" value="TPR-like"/>
    <property type="match status" value="1"/>
</dbReference>
<feature type="repeat" description="TPR" evidence="3">
    <location>
        <begin position="105"/>
        <end position="138"/>
    </location>
</feature>